<keyword evidence="6" id="KW-1185">Reference proteome</keyword>
<dbReference type="Pfam" id="PF03456">
    <property type="entry name" value="uDENN"/>
    <property type="match status" value="1"/>
</dbReference>
<dbReference type="Pfam" id="PF03455">
    <property type="entry name" value="dDENN"/>
    <property type="match status" value="1"/>
</dbReference>
<dbReference type="InterPro" id="IPR038508">
    <property type="entry name" value="ArfGAP_dom_sf"/>
</dbReference>
<keyword evidence="1" id="KW-0862">Zinc</keyword>
<dbReference type="OMA" id="ALVWTSY"/>
<dbReference type="SUPFAM" id="SSF57863">
    <property type="entry name" value="ArfGap/RecO-like zinc finger"/>
    <property type="match status" value="1"/>
</dbReference>
<dbReference type="SMART" id="SM00799">
    <property type="entry name" value="DENN"/>
    <property type="match status" value="1"/>
</dbReference>
<accession>B7FQ36</accession>
<dbReference type="InterPro" id="IPR043153">
    <property type="entry name" value="DENN_C"/>
</dbReference>
<dbReference type="eggNOG" id="KOG2080">
    <property type="taxonomic scope" value="Eukaryota"/>
</dbReference>
<dbReference type="InterPro" id="IPR005112">
    <property type="entry name" value="dDENN_dom"/>
</dbReference>
<dbReference type="InterPro" id="IPR037516">
    <property type="entry name" value="Tripartite_DENN"/>
</dbReference>
<dbReference type="eggNOG" id="KOG0703">
    <property type="taxonomic scope" value="Eukaryota"/>
</dbReference>
<gene>
    <name evidence="5" type="ORF">PHATRDRAFT_42942</name>
</gene>
<sequence>MSLSLGVASPEQPVASVTKTLAKLCSIASNRSCADCRVTLIDSSQVHASFNPKIELPSSQYNNFRLNHVNFAPPNYSPSKIPETLDPPVDPSLVAASYVGGHGVFVCALCGAAHKLLGRSITVVYAVQDSSTWSVEEVQLLVKGGGNNRARSVLEAHIPHSWKQKRPNADSTIADRLTFVRAKYEALAFVLPPSGPFANRAWRAILDRHQDEWEGNWGADLHSFSELQLGESHSQRASRNLMQSVENGNRESILPNRLVDYFCVVTPSEFVIPDMLGLDLSELSSPEDVLLVPEVTDCFPNQEAHADTEFPKHIGSLVVPDGCRPSLTPRPPSFFSFVLTCGDGVRLYGGALCLYDNDSDVENLKEKFRISGYEGQLPGWMGSERSRLVHDQDTRSSSFQSESDVYVDVVYFPKVLVVVSHYPFFDVWRKFLLQIYRIALVGAPLPIERFIANFVGEVPLPPPGKILVKFGLTVNDTWSIGRPPENQLPLADFSFQPLFAALSVSNVMVVIGCLLEEGRVALLSRHYAMLAPTAEALVSLLFPFHWQGMYLPVLPYNMIDILGAPVPFLVGLHSRYLVDVPAGSRPRGVVFVDLDRDVIHLGYEYDEVTPRSSPALPERQALKLKSKLETHASVAYVECDSVFSAAATKAATILTGNEEELHNSYRDPYARASKSESCPTSVRRKDIFGRLDRAYADNELQVPISGFLSEHGQFYEQDASSTPDSKGQRFKFLRAVRPRGGLKSKISADSSGSERFHVTGSPGTKLLDKDDPSGFDSSEIRNAFLRLFVSIFQSYRHYLDKNGFRSEAFIDSLNCSERSSEFLHCVVKTQFFSRFLDERIQNPSDPEIRFFDESIIAKINRSKKQTFSKIGRGGGKRETSFLKDDSNMVNETFTPPPPSNWGLPDDGRTYHYGSFPALNPELFGKVRRPMKWPRYDQRSSVRTSRRISALAQANEKAFVARALKPVSKTPKMLMAETKRGVKNLDTALSALSSPFVPSSPMRETNRERRATGSSDFSMSDISLSSALVMRDDIVSTAEGVVLNARRKQAILLGIIIKLQTHCRLHLVLKKDHQRESFRVSAEGDRSNLETNAIICLQKWYRVLSVGRSTREWFRKLRFATCRMQSLTRDRMVRAGFLLLVTAICRAQARIRGFQTRKIVASIVEHRLRTYREHIFLLWKASHTPLSYRCKFWPILKVESYLRVQMAEAEVHRLWSKLNIPLPTSMKNLSTEQPKIVKSASLLRMNFETHWACIILNIEKPILILDFSQKGNSKVTAGPEAQRINSERVQIYDRISALKLEQQLALFDRFSVPLKGKRKKLALAVSIWHATKLADESTALMLTLFTELNDSTNINFKAPTKKSLRRFPPSPAITPLKRALWAHVALEDRIRLNTLEVARIGLHDIPRLSHKVVGNNAVQTSGKNRLELMRRVLNCGASGVNTGETKSLQARHLFKPPAMFNRSHASKSDSIREVE</sequence>
<reference evidence="5 6" key="1">
    <citation type="journal article" date="2008" name="Nature">
        <title>The Phaeodactylum genome reveals the evolutionary history of diatom genomes.</title>
        <authorList>
            <person name="Bowler C."/>
            <person name="Allen A.E."/>
            <person name="Badger J.H."/>
            <person name="Grimwood J."/>
            <person name="Jabbari K."/>
            <person name="Kuo A."/>
            <person name="Maheswari U."/>
            <person name="Martens C."/>
            <person name="Maumus F."/>
            <person name="Otillar R.P."/>
            <person name="Rayko E."/>
            <person name="Salamov A."/>
            <person name="Vandepoele K."/>
            <person name="Beszteri B."/>
            <person name="Gruber A."/>
            <person name="Heijde M."/>
            <person name="Katinka M."/>
            <person name="Mock T."/>
            <person name="Valentin K."/>
            <person name="Verret F."/>
            <person name="Berges J.A."/>
            <person name="Brownlee C."/>
            <person name="Cadoret J.P."/>
            <person name="Chiovitti A."/>
            <person name="Choi C.J."/>
            <person name="Coesel S."/>
            <person name="De Martino A."/>
            <person name="Detter J.C."/>
            <person name="Durkin C."/>
            <person name="Falciatore A."/>
            <person name="Fournet J."/>
            <person name="Haruta M."/>
            <person name="Huysman M.J."/>
            <person name="Jenkins B.D."/>
            <person name="Jiroutova K."/>
            <person name="Jorgensen R.E."/>
            <person name="Joubert Y."/>
            <person name="Kaplan A."/>
            <person name="Kroger N."/>
            <person name="Kroth P.G."/>
            <person name="La Roche J."/>
            <person name="Lindquist E."/>
            <person name="Lommer M."/>
            <person name="Martin-Jezequel V."/>
            <person name="Lopez P.J."/>
            <person name="Lucas S."/>
            <person name="Mangogna M."/>
            <person name="McGinnis K."/>
            <person name="Medlin L.K."/>
            <person name="Montsant A."/>
            <person name="Oudot-Le Secq M.P."/>
            <person name="Napoli C."/>
            <person name="Obornik M."/>
            <person name="Parker M.S."/>
            <person name="Petit J.L."/>
            <person name="Porcel B.M."/>
            <person name="Poulsen N."/>
            <person name="Robison M."/>
            <person name="Rychlewski L."/>
            <person name="Rynearson T.A."/>
            <person name="Schmutz J."/>
            <person name="Shapiro H."/>
            <person name="Siaut M."/>
            <person name="Stanley M."/>
            <person name="Sussman M.R."/>
            <person name="Taylor A.R."/>
            <person name="Vardi A."/>
            <person name="von Dassow P."/>
            <person name="Vyverman W."/>
            <person name="Willis A."/>
            <person name="Wyrwicz L.S."/>
            <person name="Rokhsar D.S."/>
            <person name="Weissenbach J."/>
            <person name="Armbrust E.V."/>
            <person name="Green B.R."/>
            <person name="Van de Peer Y."/>
            <person name="Grigoriev I.V."/>
        </authorList>
    </citation>
    <scope>NUCLEOTIDE SEQUENCE [LARGE SCALE GENOMIC DNA]</scope>
    <source>
        <strain evidence="5 6">CCAP 1055/1</strain>
    </source>
</reference>
<protein>
    <submittedName>
        <fullName evidence="5">Uncharacterized protein</fullName>
    </submittedName>
</protein>
<evidence type="ECO:0000256" key="2">
    <source>
        <dbReference type="SAM" id="MobiDB-lite"/>
    </source>
</evidence>
<organism evidence="5 6">
    <name type="scientific">Phaeodactylum tricornutum (strain CCAP 1055/1)</name>
    <dbReference type="NCBI Taxonomy" id="556484"/>
    <lineage>
        <taxon>Eukaryota</taxon>
        <taxon>Sar</taxon>
        <taxon>Stramenopiles</taxon>
        <taxon>Ochrophyta</taxon>
        <taxon>Bacillariophyta</taxon>
        <taxon>Bacillariophyceae</taxon>
        <taxon>Bacillariophycidae</taxon>
        <taxon>Naviculales</taxon>
        <taxon>Phaeodactylaceae</taxon>
        <taxon>Phaeodactylum</taxon>
    </lineage>
</organism>
<evidence type="ECO:0000313" key="6">
    <source>
        <dbReference type="Proteomes" id="UP000000759"/>
    </source>
</evidence>
<evidence type="ECO:0000259" key="3">
    <source>
        <dbReference type="PROSITE" id="PS50115"/>
    </source>
</evidence>
<evidence type="ECO:0000259" key="4">
    <source>
        <dbReference type="PROSITE" id="PS50211"/>
    </source>
</evidence>
<dbReference type="Gene3D" id="3.30.450.200">
    <property type="match status" value="1"/>
</dbReference>
<dbReference type="Proteomes" id="UP000000759">
    <property type="component" value="Chromosome 1"/>
</dbReference>
<feature type="domain" description="Arf-GAP" evidence="3">
    <location>
        <begin position="103"/>
        <end position="197"/>
    </location>
</feature>
<name>B7FQ36_PHATC</name>
<dbReference type="InterPro" id="IPR001194">
    <property type="entry name" value="cDENN_dom"/>
</dbReference>
<dbReference type="GO" id="GO:0032483">
    <property type="term" value="P:regulation of Rab protein signal transduction"/>
    <property type="evidence" value="ECO:0007669"/>
    <property type="project" value="TreeGrafter"/>
</dbReference>
<dbReference type="InParanoid" id="B7FQ36"/>
<keyword evidence="1" id="KW-0863">Zinc-finger</keyword>
<dbReference type="PROSITE" id="PS50211">
    <property type="entry name" value="DENN"/>
    <property type="match status" value="1"/>
</dbReference>
<keyword evidence="1" id="KW-0479">Metal-binding</keyword>
<dbReference type="SMART" id="SM00800">
    <property type="entry name" value="uDENN"/>
    <property type="match status" value="1"/>
</dbReference>
<feature type="domain" description="UDENN" evidence="4">
    <location>
        <begin position="276"/>
        <end position="847"/>
    </location>
</feature>
<dbReference type="InterPro" id="IPR051696">
    <property type="entry name" value="DENN_Domain_GEFs"/>
</dbReference>
<dbReference type="InterPro" id="IPR001164">
    <property type="entry name" value="ArfGAP_dom"/>
</dbReference>
<dbReference type="Gene3D" id="3.40.50.11500">
    <property type="match status" value="1"/>
</dbReference>
<dbReference type="Pfam" id="PF01412">
    <property type="entry name" value="ArfGap"/>
    <property type="match status" value="1"/>
</dbReference>
<dbReference type="PANTHER" id="PTHR12296">
    <property type="entry name" value="DENN DOMAIN-CONTAINING PROTEIN 4"/>
    <property type="match status" value="1"/>
</dbReference>
<dbReference type="SMART" id="SM00801">
    <property type="entry name" value="dDENN"/>
    <property type="match status" value="1"/>
</dbReference>
<dbReference type="RefSeq" id="XP_002176812.1">
    <property type="nucleotide sequence ID" value="XM_002176776.1"/>
</dbReference>
<evidence type="ECO:0000256" key="1">
    <source>
        <dbReference type="PROSITE-ProRule" id="PRU00288"/>
    </source>
</evidence>
<dbReference type="SMART" id="SM00105">
    <property type="entry name" value="ArfGap"/>
    <property type="match status" value="1"/>
</dbReference>
<dbReference type="PANTHER" id="PTHR12296:SF21">
    <property type="entry name" value="DENN DOMAIN-CONTAINING PROTEIN 3"/>
    <property type="match status" value="1"/>
</dbReference>
<proteinExistence type="predicted"/>
<dbReference type="KEGG" id="pti:PHATRDRAFT_42942"/>
<dbReference type="GO" id="GO:0031410">
    <property type="term" value="C:cytoplasmic vesicle"/>
    <property type="evidence" value="ECO:0007669"/>
    <property type="project" value="TreeGrafter"/>
</dbReference>
<dbReference type="Gene3D" id="1.10.220.150">
    <property type="entry name" value="Arf GTPase activating protein"/>
    <property type="match status" value="1"/>
</dbReference>
<evidence type="ECO:0000313" key="5">
    <source>
        <dbReference type="EMBL" id="EEC51275.1"/>
    </source>
</evidence>
<dbReference type="GeneID" id="7196775"/>
<dbReference type="GO" id="GO:0005096">
    <property type="term" value="F:GTPase activator activity"/>
    <property type="evidence" value="ECO:0007669"/>
    <property type="project" value="InterPro"/>
</dbReference>
<dbReference type="InterPro" id="IPR005113">
    <property type="entry name" value="uDENN_dom"/>
</dbReference>
<feature type="region of interest" description="Disordered" evidence="2">
    <location>
        <begin position="995"/>
        <end position="1016"/>
    </location>
</feature>
<dbReference type="HOGENOM" id="CLU_002963_0_0_1"/>
<dbReference type="Pfam" id="PF02141">
    <property type="entry name" value="DENN"/>
    <property type="match status" value="1"/>
</dbReference>
<reference evidence="6" key="2">
    <citation type="submission" date="2008-08" db="EMBL/GenBank/DDBJ databases">
        <authorList>
            <consortium name="Diatom Consortium"/>
            <person name="Grigoriev I."/>
            <person name="Grimwood J."/>
            <person name="Kuo A."/>
            <person name="Otillar R.P."/>
            <person name="Salamov A."/>
            <person name="Detter J.C."/>
            <person name="Lindquist E."/>
            <person name="Shapiro H."/>
            <person name="Lucas S."/>
            <person name="Glavina del Rio T."/>
            <person name="Pitluck S."/>
            <person name="Rokhsar D."/>
            <person name="Bowler C."/>
        </authorList>
    </citation>
    <scope>GENOME REANNOTATION</scope>
    <source>
        <strain evidence="6">CCAP 1055/1</strain>
    </source>
</reference>
<dbReference type="GO" id="GO:0008270">
    <property type="term" value="F:zinc ion binding"/>
    <property type="evidence" value="ECO:0007669"/>
    <property type="project" value="UniProtKB-KW"/>
</dbReference>
<dbReference type="EMBL" id="CM000605">
    <property type="protein sequence ID" value="EEC51275.1"/>
    <property type="molecule type" value="Genomic_DNA"/>
</dbReference>
<dbReference type="OrthoDB" id="6019893at2759"/>
<dbReference type="PaxDb" id="2850-Phatr42942"/>
<dbReference type="InterPro" id="IPR037278">
    <property type="entry name" value="ARFGAP/RecO"/>
</dbReference>
<dbReference type="PROSITE" id="PS50115">
    <property type="entry name" value="ARFGAP"/>
    <property type="match status" value="1"/>
</dbReference>